<proteinExistence type="predicted"/>
<dbReference type="EMBL" id="JAZHBM010000002">
    <property type="protein sequence ID" value="MEF3082720.1"/>
    <property type="molecule type" value="Genomic_DNA"/>
</dbReference>
<reference evidence="1 2" key="1">
    <citation type="submission" date="2024-01" db="EMBL/GenBank/DDBJ databases">
        <title>Novel species of the genus Luteimonas isolated from rivers.</title>
        <authorList>
            <person name="Lu H."/>
        </authorList>
    </citation>
    <scope>NUCLEOTIDE SEQUENCE [LARGE SCALE GENOMIC DNA]</scope>
    <source>
        <strain evidence="1 2">SMYT11W</strain>
    </source>
</reference>
<dbReference type="Proteomes" id="UP001358324">
    <property type="component" value="Unassembled WGS sequence"/>
</dbReference>
<organism evidence="1 2">
    <name type="scientific">Luteimonas flava</name>
    <dbReference type="NCBI Taxonomy" id="3115822"/>
    <lineage>
        <taxon>Bacteria</taxon>
        <taxon>Pseudomonadati</taxon>
        <taxon>Pseudomonadota</taxon>
        <taxon>Gammaproteobacteria</taxon>
        <taxon>Lysobacterales</taxon>
        <taxon>Lysobacteraceae</taxon>
        <taxon>Luteimonas</taxon>
    </lineage>
</organism>
<evidence type="ECO:0000313" key="1">
    <source>
        <dbReference type="EMBL" id="MEF3082720.1"/>
    </source>
</evidence>
<sequence>MSDHEVDDTPWEVSVFAALLNMRWAHYVQADRLPDAMNALDGPAETALADVILKHDDRLFLLELKATWERAASETKKPIFRRYKALHSRAQMQSDSTEFDELMLWSVRCHHLVYWEDGALLGDGSVRGSISFSPYALCVLDRVIGSRCLRIDFRKRHSLALKRQGGASVIEAAEIQALFNQSAKAVSGNLLTGAHPVFSELGLSQVEFLKFVQCLRGSEGQGNIALKLIAFSPRSGFVRRICSLDEAVALGVDWANDTASAKPVQVRGDHRTGKARKVGEQLLICSASTQSLARGLKGPGGKRNGDGK</sequence>
<comment type="caution">
    <text evidence="1">The sequence shown here is derived from an EMBL/GenBank/DDBJ whole genome shotgun (WGS) entry which is preliminary data.</text>
</comment>
<dbReference type="RefSeq" id="WP_332078439.1">
    <property type="nucleotide sequence ID" value="NZ_JAZHBM010000002.1"/>
</dbReference>
<accession>A0ABU7WGT9</accession>
<gene>
    <name evidence="1" type="ORF">V3391_10950</name>
</gene>
<name>A0ABU7WGT9_9GAMM</name>
<evidence type="ECO:0000313" key="2">
    <source>
        <dbReference type="Proteomes" id="UP001358324"/>
    </source>
</evidence>
<protein>
    <submittedName>
        <fullName evidence="1">Uncharacterized protein</fullName>
    </submittedName>
</protein>
<keyword evidence="2" id="KW-1185">Reference proteome</keyword>